<reference evidence="4 5" key="1">
    <citation type="submission" date="2018-01" db="EMBL/GenBank/DDBJ databases">
        <title>Whole genome sequencing of Histamine producing bacteria.</title>
        <authorList>
            <person name="Butler K."/>
        </authorList>
    </citation>
    <scope>NUCLEOTIDE SEQUENCE [LARGE SCALE GENOMIC DNA]</scope>
    <source>
        <strain evidence="4 5">DSM 100436</strain>
    </source>
</reference>
<accession>A0A2T3NRD9</accession>
<evidence type="ECO:0008006" key="6">
    <source>
        <dbReference type="Google" id="ProtNLM"/>
    </source>
</evidence>
<evidence type="ECO:0000313" key="4">
    <source>
        <dbReference type="EMBL" id="PSW18802.1"/>
    </source>
</evidence>
<feature type="signal peptide" evidence="3">
    <location>
        <begin position="1"/>
        <end position="22"/>
    </location>
</feature>
<dbReference type="RefSeq" id="WP_107272161.1">
    <property type="nucleotide sequence ID" value="NZ_PYMA01000009.1"/>
</dbReference>
<dbReference type="PROSITE" id="PS51257">
    <property type="entry name" value="PROKAR_LIPOPROTEIN"/>
    <property type="match status" value="1"/>
</dbReference>
<feature type="compositionally biased region" description="Low complexity" evidence="2">
    <location>
        <begin position="392"/>
        <end position="411"/>
    </location>
</feature>
<evidence type="ECO:0000256" key="3">
    <source>
        <dbReference type="SAM" id="SignalP"/>
    </source>
</evidence>
<keyword evidence="1" id="KW-0175">Coiled coil</keyword>
<protein>
    <recommendedName>
        <fullName evidence="6">DNA repair protein</fullName>
    </recommendedName>
</protein>
<sequence>MKKELKITALAAAIILSGCASDSDSTASLPLETNHSETAIQTDNLVQSIESAEQSIAGAKDIELSWFATSAMRDAQEALKEAKEYYSVFELDPAKANSSSGFFSSKTNIQAAEDAVNQFNLHFAKANKIRQQSLSVLDEAFSYRHQLTEIEAAKHYPNTAKQLESELKRLVNYVADDKPERATKAQPALVTKQRALEVKTVTKIYLSPAQKELARLKKANVALHAPETLASASATLTAAEAFIASEPRATAKIKDKADEAMFSLKHAGNISDVVKKLKAMPEKDYERHVLSFERMLLNISLALGAQDMRDQPIGTHGKNLVAYIKQQRQDVGNEQQLIAELNQEIDALSREAEKVASLESQISQLNAEKLAQQQTEVIPAVPVKAAEEKVATEQPTPETQAQTADTDAVES</sequence>
<evidence type="ECO:0000313" key="5">
    <source>
        <dbReference type="Proteomes" id="UP000241771"/>
    </source>
</evidence>
<feature type="region of interest" description="Disordered" evidence="2">
    <location>
        <begin position="386"/>
        <end position="411"/>
    </location>
</feature>
<comment type="caution">
    <text evidence="4">The sequence shown here is derived from an EMBL/GenBank/DDBJ whole genome shotgun (WGS) entry which is preliminary data.</text>
</comment>
<feature type="chain" id="PRO_5015444011" description="DNA repair protein" evidence="3">
    <location>
        <begin position="23"/>
        <end position="411"/>
    </location>
</feature>
<evidence type="ECO:0000256" key="2">
    <source>
        <dbReference type="SAM" id="MobiDB-lite"/>
    </source>
</evidence>
<proteinExistence type="predicted"/>
<keyword evidence="5" id="KW-1185">Reference proteome</keyword>
<feature type="coiled-coil region" evidence="1">
    <location>
        <begin position="324"/>
        <end position="375"/>
    </location>
</feature>
<evidence type="ECO:0000256" key="1">
    <source>
        <dbReference type="SAM" id="Coils"/>
    </source>
</evidence>
<dbReference type="Proteomes" id="UP000241771">
    <property type="component" value="Unassembled WGS sequence"/>
</dbReference>
<keyword evidence="3" id="KW-0732">Signal</keyword>
<name>A0A2T3NRD9_9GAMM</name>
<dbReference type="AlphaFoldDB" id="A0A2T3NRD9"/>
<organism evidence="4 5">
    <name type="scientific">Photobacterium sanctipauli</name>
    <dbReference type="NCBI Taxonomy" id="1342794"/>
    <lineage>
        <taxon>Bacteria</taxon>
        <taxon>Pseudomonadati</taxon>
        <taxon>Pseudomonadota</taxon>
        <taxon>Gammaproteobacteria</taxon>
        <taxon>Vibrionales</taxon>
        <taxon>Vibrionaceae</taxon>
        <taxon>Photobacterium</taxon>
    </lineage>
</organism>
<dbReference type="EMBL" id="PYMA01000009">
    <property type="protein sequence ID" value="PSW18802.1"/>
    <property type="molecule type" value="Genomic_DNA"/>
</dbReference>
<gene>
    <name evidence="4" type="ORF">C9I98_15140</name>
</gene>